<evidence type="ECO:0000313" key="2">
    <source>
        <dbReference type="EMBL" id="GBP64936.1"/>
    </source>
</evidence>
<reference evidence="2 3" key="1">
    <citation type="journal article" date="2019" name="Commun. Biol.">
        <title>The bagworm genome reveals a unique fibroin gene that provides high tensile strength.</title>
        <authorList>
            <person name="Kono N."/>
            <person name="Nakamura H."/>
            <person name="Ohtoshi R."/>
            <person name="Tomita M."/>
            <person name="Numata K."/>
            <person name="Arakawa K."/>
        </authorList>
    </citation>
    <scope>NUCLEOTIDE SEQUENCE [LARGE SCALE GENOMIC DNA]</scope>
</reference>
<dbReference type="Proteomes" id="UP000299102">
    <property type="component" value="Unassembled WGS sequence"/>
</dbReference>
<organism evidence="2 3">
    <name type="scientific">Eumeta variegata</name>
    <name type="common">Bagworm moth</name>
    <name type="synonym">Eumeta japonica</name>
    <dbReference type="NCBI Taxonomy" id="151549"/>
    <lineage>
        <taxon>Eukaryota</taxon>
        <taxon>Metazoa</taxon>
        <taxon>Ecdysozoa</taxon>
        <taxon>Arthropoda</taxon>
        <taxon>Hexapoda</taxon>
        <taxon>Insecta</taxon>
        <taxon>Pterygota</taxon>
        <taxon>Neoptera</taxon>
        <taxon>Endopterygota</taxon>
        <taxon>Lepidoptera</taxon>
        <taxon>Glossata</taxon>
        <taxon>Ditrysia</taxon>
        <taxon>Tineoidea</taxon>
        <taxon>Psychidae</taxon>
        <taxon>Oiketicinae</taxon>
        <taxon>Eumeta</taxon>
    </lineage>
</organism>
<comment type="caution">
    <text evidence="2">The sequence shown here is derived from an EMBL/GenBank/DDBJ whole genome shotgun (WGS) entry which is preliminary data.</text>
</comment>
<evidence type="ECO:0000256" key="1">
    <source>
        <dbReference type="SAM" id="SignalP"/>
    </source>
</evidence>
<keyword evidence="3" id="KW-1185">Reference proteome</keyword>
<keyword evidence="1" id="KW-0732">Signal</keyword>
<feature type="chain" id="PRO_5020024247" evidence="1">
    <location>
        <begin position="23"/>
        <end position="159"/>
    </location>
</feature>
<feature type="signal peptide" evidence="1">
    <location>
        <begin position="1"/>
        <end position="22"/>
    </location>
</feature>
<proteinExistence type="predicted"/>
<name>A0A4C1XLZ1_EUMVA</name>
<dbReference type="EMBL" id="BGZK01000914">
    <property type="protein sequence ID" value="GBP64936.1"/>
    <property type="molecule type" value="Genomic_DNA"/>
</dbReference>
<sequence length="159" mass="17935">MSFLDSYLNRLLLLFFKSLLEGLIEFNALKQRQTSKACRLFAALPFDNRRHSACSLTSFREYETTPERIKEKSTIDVILYNSIESLVVRRSLSNGQVALKVSYELTNPRSGFVRPPAAGGEGGARGGGALLYDNDSHCPLRLSDRTVFFLHEKGAFRRL</sequence>
<dbReference type="AlphaFoldDB" id="A0A4C1XLZ1"/>
<protein>
    <submittedName>
        <fullName evidence="2">Uncharacterized protein</fullName>
    </submittedName>
</protein>
<accession>A0A4C1XLZ1</accession>
<evidence type="ECO:0000313" key="3">
    <source>
        <dbReference type="Proteomes" id="UP000299102"/>
    </source>
</evidence>
<gene>
    <name evidence="2" type="ORF">EVAR_41351_1</name>
</gene>